<name>A0ABY8G838_9GAMM</name>
<dbReference type="EMBL" id="CP114280">
    <property type="protein sequence ID" value="WFN56049.1"/>
    <property type="molecule type" value="Genomic_DNA"/>
</dbReference>
<dbReference type="PRINTS" id="PR00081">
    <property type="entry name" value="GDHRDH"/>
</dbReference>
<dbReference type="InterPro" id="IPR036291">
    <property type="entry name" value="NAD(P)-bd_dom_sf"/>
</dbReference>
<keyword evidence="4" id="KW-1185">Reference proteome</keyword>
<dbReference type="RefSeq" id="WP_125259488.1">
    <property type="nucleotide sequence ID" value="NZ_CP114280.1"/>
</dbReference>
<proteinExistence type="inferred from homology"/>
<evidence type="ECO:0000256" key="2">
    <source>
        <dbReference type="ARBA" id="ARBA00023002"/>
    </source>
</evidence>
<gene>
    <name evidence="3" type="ORF">O1Q98_01595</name>
</gene>
<evidence type="ECO:0000256" key="1">
    <source>
        <dbReference type="ARBA" id="ARBA00006484"/>
    </source>
</evidence>
<accession>A0ABY8G838</accession>
<comment type="similarity">
    <text evidence="1">Belongs to the short-chain dehydrogenases/reductases (SDR) family.</text>
</comment>
<dbReference type="PROSITE" id="PS00061">
    <property type="entry name" value="ADH_SHORT"/>
    <property type="match status" value="1"/>
</dbReference>
<protein>
    <submittedName>
        <fullName evidence="3">SDR family NAD(P)-dependent oxidoreductase</fullName>
    </submittedName>
</protein>
<dbReference type="PANTHER" id="PTHR44196:SF1">
    <property type="entry name" value="DEHYDROGENASE_REDUCTASE SDR FAMILY MEMBER 7B"/>
    <property type="match status" value="1"/>
</dbReference>
<keyword evidence="2" id="KW-0560">Oxidoreductase</keyword>
<reference evidence="3 4" key="1">
    <citation type="submission" date="2022-12" db="EMBL/GenBank/DDBJ databases">
        <title>Complete genome sequencing of Dickeya lacustris type strain LMG30899.</title>
        <authorList>
            <person name="Dobhal S."/>
            <person name="Arizala D."/>
            <person name="Arif M."/>
        </authorList>
    </citation>
    <scope>NUCLEOTIDE SEQUENCE [LARGE SCALE GENOMIC DNA]</scope>
    <source>
        <strain evidence="3 4">LMG30899</strain>
    </source>
</reference>
<sequence>MKRVLITGASSGIGKQLACDYADDGWEVLACGRNAQALTALNQPGRHIQQRVFDVSQLAQTRHHLTDAACDLVILNAGTCEYLDGGQIEIDKIHRVFATNLFGPIYCLETLLPQLNPGARIVVIGSLAGLVALPRAQAYGASKAALTYFAHSLRLDLSSRGIAVTVVMPGFVDTPLTQRNDFPMPMQISVQAASRAIRRGIAAGRDEIRFPCVFAWLLGLLARLPLSLQQRITRRMVRS</sequence>
<evidence type="ECO:0000313" key="3">
    <source>
        <dbReference type="EMBL" id="WFN56049.1"/>
    </source>
</evidence>
<dbReference type="Gene3D" id="3.40.50.720">
    <property type="entry name" value="NAD(P)-binding Rossmann-like Domain"/>
    <property type="match status" value="1"/>
</dbReference>
<dbReference type="SUPFAM" id="SSF51735">
    <property type="entry name" value="NAD(P)-binding Rossmann-fold domains"/>
    <property type="match status" value="1"/>
</dbReference>
<dbReference type="Pfam" id="PF00106">
    <property type="entry name" value="adh_short"/>
    <property type="match status" value="1"/>
</dbReference>
<evidence type="ECO:0000313" key="4">
    <source>
        <dbReference type="Proteomes" id="UP001219630"/>
    </source>
</evidence>
<dbReference type="InterPro" id="IPR002347">
    <property type="entry name" value="SDR_fam"/>
</dbReference>
<dbReference type="Proteomes" id="UP001219630">
    <property type="component" value="Chromosome"/>
</dbReference>
<organism evidence="3 4">
    <name type="scientific">Dickeya lacustris</name>
    <dbReference type="NCBI Taxonomy" id="2259638"/>
    <lineage>
        <taxon>Bacteria</taxon>
        <taxon>Pseudomonadati</taxon>
        <taxon>Pseudomonadota</taxon>
        <taxon>Gammaproteobacteria</taxon>
        <taxon>Enterobacterales</taxon>
        <taxon>Pectobacteriaceae</taxon>
        <taxon>Dickeya</taxon>
    </lineage>
</organism>
<dbReference type="InterPro" id="IPR020904">
    <property type="entry name" value="Sc_DH/Rdtase_CS"/>
</dbReference>
<dbReference type="PANTHER" id="PTHR44196">
    <property type="entry name" value="DEHYDROGENASE/REDUCTASE SDR FAMILY MEMBER 7B"/>
    <property type="match status" value="1"/>
</dbReference>